<evidence type="ECO:0000313" key="3">
    <source>
        <dbReference type="EMBL" id="EFW98715.1"/>
    </source>
</evidence>
<dbReference type="SUPFAM" id="SSF53474">
    <property type="entry name" value="alpha/beta-Hydrolases"/>
    <property type="match status" value="1"/>
</dbReference>
<organism evidence="4">
    <name type="scientific">Grosmannia clavigera (strain kw1407 / UAMH 11150)</name>
    <name type="common">Blue stain fungus</name>
    <name type="synonym">Graphiocladiella clavigera</name>
    <dbReference type="NCBI Taxonomy" id="655863"/>
    <lineage>
        <taxon>Eukaryota</taxon>
        <taxon>Fungi</taxon>
        <taxon>Dikarya</taxon>
        <taxon>Ascomycota</taxon>
        <taxon>Pezizomycotina</taxon>
        <taxon>Sordariomycetes</taxon>
        <taxon>Sordariomycetidae</taxon>
        <taxon>Ophiostomatales</taxon>
        <taxon>Ophiostomataceae</taxon>
        <taxon>Leptographium</taxon>
    </lineage>
</organism>
<accession>F0XTM0</accession>
<gene>
    <name evidence="3" type="ORF">CMQ_4567</name>
</gene>
<dbReference type="HOGENOM" id="CLU_029538_5_2_1"/>
<feature type="signal peptide" evidence="2">
    <location>
        <begin position="1"/>
        <end position="20"/>
    </location>
</feature>
<dbReference type="InterPro" id="IPR029058">
    <property type="entry name" value="AB_hydrolase_fold"/>
</dbReference>
<dbReference type="GO" id="GO:0016042">
    <property type="term" value="P:lipid catabolic process"/>
    <property type="evidence" value="ECO:0007669"/>
    <property type="project" value="UniProtKB-UniRule"/>
</dbReference>
<dbReference type="Gene3D" id="1.10.260.130">
    <property type="match status" value="1"/>
</dbReference>
<dbReference type="InParanoid" id="F0XTM0"/>
<dbReference type="GeneID" id="25977792"/>
<dbReference type="RefSeq" id="XP_014168198.1">
    <property type="nucleotide sequence ID" value="XM_014312723.1"/>
</dbReference>
<feature type="chain" id="PRO_5013434850" evidence="2">
    <location>
        <begin position="21"/>
        <end position="423"/>
    </location>
</feature>
<keyword evidence="1" id="KW-0378">Hydrolase</keyword>
<reference evidence="3 4" key="1">
    <citation type="journal article" date="2011" name="Proc. Natl. Acad. Sci. U.S.A.">
        <title>Genome and transcriptome analyses of the mountain pine beetle-fungal symbiont Grosmannia clavigera, a lodgepole pine pathogen.</title>
        <authorList>
            <person name="DiGuistini S."/>
            <person name="Wang Y."/>
            <person name="Liao N.Y."/>
            <person name="Taylor G."/>
            <person name="Tanguay P."/>
            <person name="Feau N."/>
            <person name="Henrissat B."/>
            <person name="Chan S.K."/>
            <person name="Hesse-Orce U."/>
            <person name="Alamouti S.M."/>
            <person name="Tsui C.K.M."/>
            <person name="Docking R.T."/>
            <person name="Levasseur A."/>
            <person name="Haridas S."/>
            <person name="Robertson G."/>
            <person name="Birol I."/>
            <person name="Holt R.A."/>
            <person name="Marra M.A."/>
            <person name="Hamelin R.C."/>
            <person name="Hirst M."/>
            <person name="Jones S.J.M."/>
            <person name="Bohlmann J."/>
            <person name="Breuil C."/>
        </authorList>
    </citation>
    <scope>NUCLEOTIDE SEQUENCE [LARGE SCALE GENOMIC DNA]</scope>
    <source>
        <strain evidence="4">kw1407 / UAMH 11150</strain>
    </source>
</reference>
<dbReference type="Proteomes" id="UP000007796">
    <property type="component" value="Unassembled WGS sequence"/>
</dbReference>
<dbReference type="OrthoDB" id="2373480at2759"/>
<name>F0XTM0_GROCL</name>
<proteinExistence type="inferred from homology"/>
<dbReference type="PIRSF" id="PIRSF029171">
    <property type="entry name" value="Esterase_LipA"/>
    <property type="match status" value="1"/>
</dbReference>
<keyword evidence="4" id="KW-1185">Reference proteome</keyword>
<dbReference type="PANTHER" id="PTHR34853">
    <property type="match status" value="1"/>
</dbReference>
<evidence type="ECO:0000313" key="4">
    <source>
        <dbReference type="Proteomes" id="UP000007796"/>
    </source>
</evidence>
<dbReference type="eggNOG" id="ENOG502QRF9">
    <property type="taxonomic scope" value="Eukaryota"/>
</dbReference>
<comment type="similarity">
    <text evidence="2">Belongs to the AB hydrolase superfamily. Lipase family.</text>
</comment>
<evidence type="ECO:0000256" key="1">
    <source>
        <dbReference type="ARBA" id="ARBA00022801"/>
    </source>
</evidence>
<dbReference type="EMBL" id="GL630006">
    <property type="protein sequence ID" value="EFW98715.1"/>
    <property type="molecule type" value="Genomic_DNA"/>
</dbReference>
<keyword evidence="2" id="KW-0732">Signal</keyword>
<dbReference type="AlphaFoldDB" id="F0XTM0"/>
<evidence type="ECO:0000256" key="2">
    <source>
        <dbReference type="PIRNR" id="PIRNR029171"/>
    </source>
</evidence>
<dbReference type="GO" id="GO:0004806">
    <property type="term" value="F:triacylglycerol lipase activity"/>
    <property type="evidence" value="ECO:0007669"/>
    <property type="project" value="UniProtKB-UniRule"/>
</dbReference>
<dbReference type="InterPro" id="IPR005152">
    <property type="entry name" value="Lipase_secreted"/>
</dbReference>
<dbReference type="PANTHER" id="PTHR34853:SF5">
    <property type="entry name" value="LIP-DOMAIN-CONTAINING PROTEIN-RELATED"/>
    <property type="match status" value="1"/>
</dbReference>
<dbReference type="Gene3D" id="3.40.50.1820">
    <property type="entry name" value="alpha/beta hydrolase"/>
    <property type="match status" value="1"/>
</dbReference>
<protein>
    <submittedName>
        <fullName evidence="3">Lipase 1</fullName>
    </submittedName>
</protein>
<dbReference type="ESTHER" id="grocl-f0xtm0">
    <property type="family name" value="Fungal-Bact_LIP"/>
</dbReference>
<sequence length="423" mass="45000">MYPLRSLLLAGLCLCAQVSAAPLVKRGSSAITLTEPIAPRDDPWYSEPDGFENDAPGTILRIRKAPGNLTTITTNCSAAYNILYRTTNSLYKPTWAVTTLFVPKNHTDALLSYQIPYDTADLNASPSYALYSNTPTDVTASLGKGWFVNVPDYEGPLASFTAGVLSGHATIDAVRAVLSAKECLKLPDGLKYALWGYSGGALASEWAAELQVQYAPELTFSGVALGGLTPNITSVLTTINNKLMAGLAVSSIIGTCNQYPEIMAMLESKLKPTGDLNSTSFLAAQNMTLTETLVAFAGKNISAFFVDGEMDILNPITDKLISKDGIMGYHGVPQAPIFAYKAVEDEVSPIADTDKLVTSYCAMGANILYQRNSIGGHSAEQTNGRAAASAWLDSVLGGTYSKTYNTTGCTIQDVALNVTSSPY</sequence>
<dbReference type="Pfam" id="PF03583">
    <property type="entry name" value="LIP"/>
    <property type="match status" value="1"/>
</dbReference>